<dbReference type="InterPro" id="IPR020846">
    <property type="entry name" value="MFS_dom"/>
</dbReference>
<feature type="transmembrane region" description="Helical" evidence="6">
    <location>
        <begin position="59"/>
        <end position="79"/>
    </location>
</feature>
<dbReference type="InterPro" id="IPR011701">
    <property type="entry name" value="MFS"/>
</dbReference>
<feature type="transmembrane region" description="Helical" evidence="6">
    <location>
        <begin position="439"/>
        <end position="466"/>
    </location>
</feature>
<keyword evidence="2 6" id="KW-0812">Transmembrane</keyword>
<organism evidence="8 9">
    <name type="scientific">Exophiala sideris</name>
    <dbReference type="NCBI Taxonomy" id="1016849"/>
    <lineage>
        <taxon>Eukaryota</taxon>
        <taxon>Fungi</taxon>
        <taxon>Dikarya</taxon>
        <taxon>Ascomycota</taxon>
        <taxon>Pezizomycotina</taxon>
        <taxon>Eurotiomycetes</taxon>
        <taxon>Chaetothyriomycetidae</taxon>
        <taxon>Chaetothyriales</taxon>
        <taxon>Herpotrichiellaceae</taxon>
        <taxon>Exophiala</taxon>
    </lineage>
</organism>
<keyword evidence="9" id="KW-1185">Reference proteome</keyword>
<evidence type="ECO:0000256" key="3">
    <source>
        <dbReference type="ARBA" id="ARBA00022989"/>
    </source>
</evidence>
<evidence type="ECO:0000313" key="8">
    <source>
        <dbReference type="EMBL" id="KAK5068688.1"/>
    </source>
</evidence>
<feature type="transmembrane region" description="Helical" evidence="6">
    <location>
        <begin position="478"/>
        <end position="497"/>
    </location>
</feature>
<name>A0ABR0JRS8_9EURO</name>
<feature type="transmembrane region" description="Helical" evidence="6">
    <location>
        <begin position="370"/>
        <end position="393"/>
    </location>
</feature>
<evidence type="ECO:0000256" key="2">
    <source>
        <dbReference type="ARBA" id="ARBA00022692"/>
    </source>
</evidence>
<dbReference type="PANTHER" id="PTHR23502:SF30">
    <property type="entry name" value="TRANSPORTER, PUTATIVE (AFU_ORTHOLOGUE AFUA_8G04702)-RELATED"/>
    <property type="match status" value="1"/>
</dbReference>
<proteinExistence type="predicted"/>
<accession>A0ABR0JRS8</accession>
<feature type="transmembrane region" description="Helical" evidence="6">
    <location>
        <begin position="149"/>
        <end position="171"/>
    </location>
</feature>
<feature type="region of interest" description="Disordered" evidence="5">
    <location>
        <begin position="256"/>
        <end position="290"/>
    </location>
</feature>
<dbReference type="EMBL" id="JAVRRF010000001">
    <property type="protein sequence ID" value="KAK5068688.1"/>
    <property type="molecule type" value="Genomic_DNA"/>
</dbReference>
<dbReference type="SUPFAM" id="SSF103473">
    <property type="entry name" value="MFS general substrate transporter"/>
    <property type="match status" value="1"/>
</dbReference>
<feature type="transmembrane region" description="Helical" evidence="6">
    <location>
        <begin position="414"/>
        <end position="433"/>
    </location>
</feature>
<evidence type="ECO:0000259" key="7">
    <source>
        <dbReference type="PROSITE" id="PS50850"/>
    </source>
</evidence>
<feature type="transmembrane region" description="Helical" evidence="6">
    <location>
        <begin position="509"/>
        <end position="529"/>
    </location>
</feature>
<protein>
    <recommendedName>
        <fullName evidence="7">Major facilitator superfamily (MFS) profile domain-containing protein</fullName>
    </recommendedName>
</protein>
<feature type="transmembrane region" description="Helical" evidence="6">
    <location>
        <begin position="120"/>
        <end position="137"/>
    </location>
</feature>
<gene>
    <name evidence="8" type="ORF">LTR69_000809</name>
</gene>
<evidence type="ECO:0000256" key="4">
    <source>
        <dbReference type="ARBA" id="ARBA00023136"/>
    </source>
</evidence>
<comment type="subcellular location">
    <subcellularLocation>
        <location evidence="1">Membrane</location>
        <topology evidence="1">Multi-pass membrane protein</topology>
    </subcellularLocation>
</comment>
<feature type="domain" description="Major facilitator superfamily (MFS) profile" evidence="7">
    <location>
        <begin position="50"/>
        <end position="533"/>
    </location>
</feature>
<evidence type="ECO:0000256" key="1">
    <source>
        <dbReference type="ARBA" id="ARBA00004141"/>
    </source>
</evidence>
<keyword evidence="3 6" id="KW-1133">Transmembrane helix</keyword>
<comment type="caution">
    <text evidence="8">The sequence shown here is derived from an EMBL/GenBank/DDBJ whole genome shotgun (WGS) entry which is preliminary data.</text>
</comment>
<evidence type="ECO:0000256" key="6">
    <source>
        <dbReference type="SAM" id="Phobius"/>
    </source>
</evidence>
<reference evidence="8 9" key="1">
    <citation type="submission" date="2023-08" db="EMBL/GenBank/DDBJ databases">
        <title>Black Yeasts Isolated from many extreme environments.</title>
        <authorList>
            <person name="Coleine C."/>
            <person name="Stajich J.E."/>
            <person name="Selbmann L."/>
        </authorList>
    </citation>
    <scope>NUCLEOTIDE SEQUENCE [LARGE SCALE GENOMIC DNA]</scope>
    <source>
        <strain evidence="8 9">CCFEE 6328</strain>
    </source>
</reference>
<feature type="transmembrane region" description="Helical" evidence="6">
    <location>
        <begin position="183"/>
        <end position="202"/>
    </location>
</feature>
<dbReference type="InterPro" id="IPR036259">
    <property type="entry name" value="MFS_trans_sf"/>
</dbReference>
<dbReference type="Gene3D" id="1.20.1250.20">
    <property type="entry name" value="MFS general substrate transporter like domains"/>
    <property type="match status" value="1"/>
</dbReference>
<dbReference type="PROSITE" id="PS50850">
    <property type="entry name" value="MFS"/>
    <property type="match status" value="1"/>
</dbReference>
<dbReference type="PANTHER" id="PTHR23502">
    <property type="entry name" value="MAJOR FACILITATOR SUPERFAMILY"/>
    <property type="match status" value="1"/>
</dbReference>
<dbReference type="Proteomes" id="UP001345691">
    <property type="component" value="Unassembled WGS sequence"/>
</dbReference>
<sequence length="553" mass="61186">MASLIPGTVQAIDVRGTFNNVRHAHGQQDTILIPQPSADPEDPLNWSDKRKLLNVISQCLYTFCTAIMIASLSSAYLLMEKDTGISLANINTGTGLEYLFLGWCNVFWQPIAINYGRRPVLLISMVGTCAISLWTACVKSTGEWYANRILQGFFLAPIETLVEICIADIFFSHQRARWMATYTWTLFCGPFLGPVAAGFVADRFGWQWVQYVVCCIGWPATLIVFFTLEETMFFRRTVQEEALIEFETKTSDPVLKGLDGTKSPDTPATTEKAADTRPEAATGAADHAGEVGSTYPRKSYRQKLKVWGFRAKGQPNTFLKDVVLPFTLVRFPAMVFAGLLVGSILSWFNVVNGTVALILGSAPYSFSAEMIGVAYISCVIGVSVGCFLSGHLSDWIARYMARRNNGVREPEHRLWLALIPMVIHPVGCILYGVGAAHHVHWVGVLFGLGLICVCLPMGTSVAFNYIMDCYKEVAGEGIVTAILFRNTMGFAFAYAVVPMINGIGLQDSFILLAFLGMGFWGLSLPMIMFGKTFRKHTAMAYWRMVEQHGLTIH</sequence>
<evidence type="ECO:0000313" key="9">
    <source>
        <dbReference type="Proteomes" id="UP001345691"/>
    </source>
</evidence>
<feature type="transmembrane region" description="Helical" evidence="6">
    <location>
        <begin position="208"/>
        <end position="228"/>
    </location>
</feature>
<keyword evidence="4 6" id="KW-0472">Membrane</keyword>
<dbReference type="Pfam" id="PF07690">
    <property type="entry name" value="MFS_1"/>
    <property type="match status" value="1"/>
</dbReference>
<feature type="transmembrane region" description="Helical" evidence="6">
    <location>
        <begin position="85"/>
        <end position="108"/>
    </location>
</feature>
<feature type="transmembrane region" description="Helical" evidence="6">
    <location>
        <begin position="328"/>
        <end position="350"/>
    </location>
</feature>
<evidence type="ECO:0000256" key="5">
    <source>
        <dbReference type="SAM" id="MobiDB-lite"/>
    </source>
</evidence>